<evidence type="ECO:0000256" key="3">
    <source>
        <dbReference type="ARBA" id="ARBA00022989"/>
    </source>
</evidence>
<dbReference type="Proteomes" id="UP001256827">
    <property type="component" value="Chromosome"/>
</dbReference>
<feature type="domain" description="DUF1232" evidence="6">
    <location>
        <begin position="37"/>
        <end position="73"/>
    </location>
</feature>
<comment type="subcellular location">
    <subcellularLocation>
        <location evidence="1">Endomembrane system</location>
        <topology evidence="1">Multi-pass membrane protein</topology>
    </subcellularLocation>
</comment>
<reference evidence="7 8" key="1">
    <citation type="submission" date="2023-09" db="EMBL/GenBank/DDBJ databases">
        <title>Complete Genome and Methylome dissection of Bacillus brevis NEB573 original source of BbsI restriction endonuclease.</title>
        <authorList>
            <person name="Fomenkov A."/>
            <person name="Roberts R.D."/>
        </authorList>
    </citation>
    <scope>NUCLEOTIDE SEQUENCE [LARGE SCALE GENOMIC DNA]</scope>
    <source>
        <strain evidence="7 8">NEB573</strain>
    </source>
</reference>
<dbReference type="Pfam" id="PF06803">
    <property type="entry name" value="DUF1232"/>
    <property type="match status" value="1"/>
</dbReference>
<keyword evidence="8" id="KW-1185">Reference proteome</keyword>
<organism evidence="7 8">
    <name type="scientific">Brevibacillus brevis</name>
    <name type="common">Bacillus brevis</name>
    <dbReference type="NCBI Taxonomy" id="1393"/>
    <lineage>
        <taxon>Bacteria</taxon>
        <taxon>Bacillati</taxon>
        <taxon>Bacillota</taxon>
        <taxon>Bacilli</taxon>
        <taxon>Bacillales</taxon>
        <taxon>Paenibacillaceae</taxon>
        <taxon>Brevibacillus</taxon>
    </lineage>
</organism>
<evidence type="ECO:0000313" key="8">
    <source>
        <dbReference type="Proteomes" id="UP001256827"/>
    </source>
</evidence>
<proteinExistence type="predicted"/>
<evidence type="ECO:0000256" key="5">
    <source>
        <dbReference type="SAM" id="Phobius"/>
    </source>
</evidence>
<evidence type="ECO:0000256" key="2">
    <source>
        <dbReference type="ARBA" id="ARBA00022692"/>
    </source>
</evidence>
<keyword evidence="4 5" id="KW-0472">Membrane</keyword>
<dbReference type="InterPro" id="IPR010652">
    <property type="entry name" value="DUF1232"/>
</dbReference>
<protein>
    <submittedName>
        <fullName evidence="7">YkvA family protein</fullName>
    </submittedName>
</protein>
<accession>A0ABY9SZ47</accession>
<evidence type="ECO:0000256" key="1">
    <source>
        <dbReference type="ARBA" id="ARBA00004127"/>
    </source>
</evidence>
<keyword evidence="2 5" id="KW-0812">Transmembrane</keyword>
<name>A0ABY9SZ47_BREBE</name>
<evidence type="ECO:0000256" key="4">
    <source>
        <dbReference type="ARBA" id="ARBA00023136"/>
    </source>
</evidence>
<evidence type="ECO:0000259" key="6">
    <source>
        <dbReference type="Pfam" id="PF06803"/>
    </source>
</evidence>
<dbReference type="RefSeq" id="WP_310764508.1">
    <property type="nucleotide sequence ID" value="NZ_CP134050.1"/>
</dbReference>
<gene>
    <name evidence="7" type="ORF">RGB73_19985</name>
</gene>
<evidence type="ECO:0000313" key="7">
    <source>
        <dbReference type="EMBL" id="WNC12993.1"/>
    </source>
</evidence>
<sequence length="133" mass="15163">MGLAAAFQFVKSNAKKLKFQAYVLYFAYRDPRVSWYAKLFAICVVAYAFSPIDLIPDFIPVLGYVDDLILVPLGIWLALKLIPEEVVLDCRERAQALFDQGKPKNWVAGALFIAVWILLGAWVSWALYKWLSM</sequence>
<dbReference type="EMBL" id="CP134050">
    <property type="protein sequence ID" value="WNC12993.1"/>
    <property type="molecule type" value="Genomic_DNA"/>
</dbReference>
<feature type="transmembrane region" description="Helical" evidence="5">
    <location>
        <begin position="106"/>
        <end position="128"/>
    </location>
</feature>
<feature type="transmembrane region" description="Helical" evidence="5">
    <location>
        <begin position="33"/>
        <end position="49"/>
    </location>
</feature>
<keyword evidence="3 5" id="KW-1133">Transmembrane helix</keyword>